<organism evidence="2">
    <name type="scientific">Ananas comosus var. bracteatus</name>
    <name type="common">red pineapple</name>
    <dbReference type="NCBI Taxonomy" id="296719"/>
    <lineage>
        <taxon>Eukaryota</taxon>
        <taxon>Viridiplantae</taxon>
        <taxon>Streptophyta</taxon>
        <taxon>Embryophyta</taxon>
        <taxon>Tracheophyta</taxon>
        <taxon>Spermatophyta</taxon>
        <taxon>Magnoliopsida</taxon>
        <taxon>Liliopsida</taxon>
        <taxon>Poales</taxon>
        <taxon>Bromeliaceae</taxon>
        <taxon>Bromelioideae</taxon>
        <taxon>Ananas</taxon>
    </lineage>
</organism>
<reference evidence="2" key="1">
    <citation type="submission" date="2020-07" db="EMBL/GenBank/DDBJ databases">
        <authorList>
            <person name="Lin J."/>
        </authorList>
    </citation>
    <scope>NUCLEOTIDE SEQUENCE</scope>
</reference>
<evidence type="ECO:0000313" key="2">
    <source>
        <dbReference type="EMBL" id="CAD1836119.1"/>
    </source>
</evidence>
<proteinExistence type="predicted"/>
<dbReference type="EMBL" id="LR862153">
    <property type="protein sequence ID" value="CAD1836119.1"/>
    <property type="molecule type" value="Genomic_DNA"/>
</dbReference>
<evidence type="ECO:0008006" key="3">
    <source>
        <dbReference type="Google" id="ProtNLM"/>
    </source>
</evidence>
<dbReference type="PANTHER" id="PTHR45085:SF3">
    <property type="entry name" value="S-ADENOSYL-L-METHIONINE-DEPENDENT METHYLTRANSFERASES SUPERFAMILY PROTEIN"/>
    <property type="match status" value="1"/>
</dbReference>
<feature type="signal peptide" evidence="1">
    <location>
        <begin position="1"/>
        <end position="29"/>
    </location>
</feature>
<sequence length="158" mass="16602">MGDAGLGGGAASRLRAVLLPTMTMATATASSVVALPVVRQSRHAASLSAAVFSPLRAFCLLSNSSPVLCVSAGAGQLVAALRDSGVADVTGVDLLDSPRSSAAPTPQSPLLRRRLRPRLHPWPRRRDLPYEVYRRDGAHLAAGRRHCVCSQVVAFVLV</sequence>
<gene>
    <name evidence="2" type="ORF">CB5_LOCUS19330</name>
</gene>
<feature type="chain" id="PRO_5027827607" description="Methyltransferase type 11 domain-containing protein" evidence="1">
    <location>
        <begin position="30"/>
        <end position="158"/>
    </location>
</feature>
<dbReference type="AlphaFoldDB" id="A0A6V7PYY2"/>
<accession>A0A6V7PYY2</accession>
<dbReference type="PANTHER" id="PTHR45085">
    <property type="entry name" value="F21J9.14"/>
    <property type="match status" value="1"/>
</dbReference>
<keyword evidence="1" id="KW-0732">Signal</keyword>
<name>A0A6V7PYY2_ANACO</name>
<evidence type="ECO:0000256" key="1">
    <source>
        <dbReference type="SAM" id="SignalP"/>
    </source>
</evidence>
<protein>
    <recommendedName>
        <fullName evidence="3">Methyltransferase type 11 domain-containing protein</fullName>
    </recommendedName>
</protein>